<evidence type="ECO:0000256" key="2">
    <source>
        <dbReference type="SAM" id="MobiDB-lite"/>
    </source>
</evidence>
<evidence type="ECO:0000313" key="3">
    <source>
        <dbReference type="EMBL" id="KAK2979631.1"/>
    </source>
</evidence>
<dbReference type="Proteomes" id="UP001187471">
    <property type="component" value="Unassembled WGS sequence"/>
</dbReference>
<sequence length="255" mass="27556">MGRAMVVTMGELSRGELDSRLHGSKANFSSCEDAQQFGIRNLYRPRSKGDNCRRRIAGLHQNTSIGSTDITDMWEPLEEGLLPLETTRHVSVVTLTLSKKELDTSSPGYQPPIPADQVKPLTEYDYEAEGSPSMRGRGRGGRGRGRGRGRGYNNNGVVEYNGDGGWEGGRGYGGWDGGRGYGGRFRGRGRGRSYRGRGRGFGAGDMQQDMGVYNDYGGPGAMPAQGRGRGRGRGWGRGRGRSGDFRSDGPIQAAA</sequence>
<gene>
    <name evidence="3" type="ORF">RJ640_020123</name>
</gene>
<dbReference type="EMBL" id="JAVXUO010001736">
    <property type="protein sequence ID" value="KAK2979631.1"/>
    <property type="molecule type" value="Genomic_DNA"/>
</dbReference>
<feature type="compositionally biased region" description="Basic residues" evidence="2">
    <location>
        <begin position="136"/>
        <end position="149"/>
    </location>
</feature>
<evidence type="ECO:0000256" key="1">
    <source>
        <dbReference type="ARBA" id="ARBA00008018"/>
    </source>
</evidence>
<dbReference type="AlphaFoldDB" id="A0AA88RID7"/>
<dbReference type="InterPro" id="IPR051958">
    <property type="entry name" value="Alba-like_NAB"/>
</dbReference>
<reference evidence="3" key="1">
    <citation type="submission" date="2022-12" db="EMBL/GenBank/DDBJ databases">
        <title>Draft genome assemblies for two species of Escallonia (Escalloniales).</title>
        <authorList>
            <person name="Chanderbali A."/>
            <person name="Dervinis C."/>
            <person name="Anghel I."/>
            <person name="Soltis D."/>
            <person name="Soltis P."/>
            <person name="Zapata F."/>
        </authorList>
    </citation>
    <scope>NUCLEOTIDE SEQUENCE</scope>
    <source>
        <strain evidence="3">UCBG92.1500</strain>
        <tissue evidence="3">Leaf</tissue>
    </source>
</reference>
<evidence type="ECO:0000313" key="4">
    <source>
        <dbReference type="Proteomes" id="UP001187471"/>
    </source>
</evidence>
<dbReference type="PANTHER" id="PTHR13516">
    <property type="entry name" value="RIBONUCLEASE P SUBUNIT P25"/>
    <property type="match status" value="1"/>
</dbReference>
<dbReference type="PANTHER" id="PTHR13516:SF4">
    <property type="entry name" value="FI09323P"/>
    <property type="match status" value="1"/>
</dbReference>
<feature type="region of interest" description="Disordered" evidence="2">
    <location>
        <begin position="212"/>
        <end position="255"/>
    </location>
</feature>
<organism evidence="3 4">
    <name type="scientific">Escallonia rubra</name>
    <dbReference type="NCBI Taxonomy" id="112253"/>
    <lineage>
        <taxon>Eukaryota</taxon>
        <taxon>Viridiplantae</taxon>
        <taxon>Streptophyta</taxon>
        <taxon>Embryophyta</taxon>
        <taxon>Tracheophyta</taxon>
        <taxon>Spermatophyta</taxon>
        <taxon>Magnoliopsida</taxon>
        <taxon>eudicotyledons</taxon>
        <taxon>Gunneridae</taxon>
        <taxon>Pentapetalae</taxon>
        <taxon>asterids</taxon>
        <taxon>campanulids</taxon>
        <taxon>Escalloniales</taxon>
        <taxon>Escalloniaceae</taxon>
        <taxon>Escallonia</taxon>
    </lineage>
</organism>
<keyword evidence="4" id="KW-1185">Reference proteome</keyword>
<dbReference type="InterPro" id="IPR036882">
    <property type="entry name" value="Alba-like_dom_sf"/>
</dbReference>
<feature type="compositionally biased region" description="Basic residues" evidence="2">
    <location>
        <begin position="228"/>
        <end position="240"/>
    </location>
</feature>
<protein>
    <submittedName>
        <fullName evidence="3">Uncharacterized protein</fullName>
    </submittedName>
</protein>
<dbReference type="GO" id="GO:0003723">
    <property type="term" value="F:RNA binding"/>
    <property type="evidence" value="ECO:0007669"/>
    <property type="project" value="TreeGrafter"/>
</dbReference>
<feature type="region of interest" description="Disordered" evidence="2">
    <location>
        <begin position="128"/>
        <end position="163"/>
    </location>
</feature>
<comment type="similarity">
    <text evidence="1">Belongs to the histone-like Alba family.</text>
</comment>
<name>A0AA88RID7_9ASTE</name>
<dbReference type="Gene3D" id="3.30.110.20">
    <property type="entry name" value="Alba-like domain"/>
    <property type="match status" value="1"/>
</dbReference>
<proteinExistence type="inferred from homology"/>
<comment type="caution">
    <text evidence="3">The sequence shown here is derived from an EMBL/GenBank/DDBJ whole genome shotgun (WGS) entry which is preliminary data.</text>
</comment>
<dbReference type="SUPFAM" id="SSF82704">
    <property type="entry name" value="AlbA-like"/>
    <property type="match status" value="1"/>
</dbReference>
<accession>A0AA88RID7</accession>